<sequence length="278" mass="31459">MKENNTYHEGMDGLNVPESCRLNPFVVPENYFDGLSLSIHAQVGLEKNVGVERHGFTVPEDYFDLLDARITTQIRLESQLSKAEPWEVPAGYFAALTSNIQQQTRLERILPSEQDLPSPPADYFDHLPDRIQARIFEEKLRSNIPAAGFVVPDQYFDGLTSSIISKTSPENEKPKEPVVIRSLRIDQWIRYAAAACVATVLGTASYNAVLNQEEQNEDNIEAHLASIPEQEIINYLASSNDSDDILYITEYLYQPEESEGVGSHIKEDDIEDYLNYML</sequence>
<evidence type="ECO:0000313" key="1">
    <source>
        <dbReference type="EMBL" id="TYP96392.1"/>
    </source>
</evidence>
<proteinExistence type="predicted"/>
<organism evidence="1 2">
    <name type="scientific">Sphingobacterium allocomposti</name>
    <dbReference type="NCBI Taxonomy" id="415956"/>
    <lineage>
        <taxon>Bacteria</taxon>
        <taxon>Pseudomonadati</taxon>
        <taxon>Bacteroidota</taxon>
        <taxon>Sphingobacteriia</taxon>
        <taxon>Sphingobacteriales</taxon>
        <taxon>Sphingobacteriaceae</taxon>
        <taxon>Sphingobacterium</taxon>
    </lineage>
</organism>
<dbReference type="RefSeq" id="WP_148908182.1">
    <property type="nucleotide sequence ID" value="NZ_VNHX01000006.1"/>
</dbReference>
<gene>
    <name evidence="1" type="ORF">BC792_106101</name>
</gene>
<reference evidence="1 2" key="1">
    <citation type="submission" date="2019-07" db="EMBL/GenBank/DDBJ databases">
        <title>Genomic Encyclopedia of Archaeal and Bacterial Type Strains, Phase II (KMG-II): from individual species to whole genera.</title>
        <authorList>
            <person name="Goeker M."/>
        </authorList>
    </citation>
    <scope>NUCLEOTIDE SEQUENCE [LARGE SCALE GENOMIC DNA]</scope>
    <source>
        <strain evidence="1 2">DSM 18850</strain>
    </source>
</reference>
<keyword evidence="2" id="KW-1185">Reference proteome</keyword>
<dbReference type="OrthoDB" id="677448at2"/>
<dbReference type="AlphaFoldDB" id="A0A5S5DNK2"/>
<name>A0A5S5DNK2_9SPHI</name>
<dbReference type="EMBL" id="VNHX01000006">
    <property type="protein sequence ID" value="TYP96392.1"/>
    <property type="molecule type" value="Genomic_DNA"/>
</dbReference>
<accession>A0A5S5DNK2</accession>
<protein>
    <submittedName>
        <fullName evidence="1">Uncharacterized protein</fullName>
    </submittedName>
</protein>
<comment type="caution">
    <text evidence="1">The sequence shown here is derived from an EMBL/GenBank/DDBJ whole genome shotgun (WGS) entry which is preliminary data.</text>
</comment>
<evidence type="ECO:0000313" key="2">
    <source>
        <dbReference type="Proteomes" id="UP000325105"/>
    </source>
</evidence>
<dbReference type="Proteomes" id="UP000325105">
    <property type="component" value="Unassembled WGS sequence"/>
</dbReference>